<evidence type="ECO:0000256" key="1">
    <source>
        <dbReference type="ARBA" id="ARBA00022448"/>
    </source>
</evidence>
<feature type="domain" description="Chorein N-terminal" evidence="3">
    <location>
        <begin position="5"/>
        <end position="204"/>
    </location>
</feature>
<gene>
    <name evidence="5" type="primary">LOC119634608</name>
</gene>
<keyword evidence="4" id="KW-1185">Reference proteome</keyword>
<dbReference type="Proteomes" id="UP000092443">
    <property type="component" value="Unplaced"/>
</dbReference>
<dbReference type="GeneID" id="119634608"/>
<dbReference type="KEGG" id="gfs:119634608"/>
<reference evidence="5" key="1">
    <citation type="submission" date="2025-08" db="UniProtKB">
        <authorList>
            <consortium name="RefSeq"/>
        </authorList>
    </citation>
    <scope>IDENTIFICATION</scope>
    <source>
        <tissue evidence="5">Whole body pupa</tissue>
    </source>
</reference>
<accession>A0A8U0WIU2</accession>
<proteinExistence type="predicted"/>
<sequence>MFRIESYLTPIILSYLDKYVKDVRPQDFQMSLWEGEVTLQNVDLRLDVLEQELHLPFEILSGHIHELNIQIPWTKITSEPIRISISTIEFVLKGKTGKSKSCRSSPVHKTVPPPTPKNDESATMLSTLTMKIVNNISAECQNIIFKYIEDDIVFSMNVQKFCFGAANDKWESSFIDINPTKFLSRKMITICDLTICLDKRNAAGEIECCQEPMLYRCTVQIRILHRHNIRTMATKSVTRVAIFTRLFDFSMSSLQLPMIMRLIQGILLMGADNQVVQVTVPFDDTAERSRQAPDQSNRGGWLSWAWNMLPSFYSDHHEEDELSKSDPDGHVEDIGVYVEEFNLTLKNAECVNDPMIGGMKRVQYSPIIRLTVGGFYYENVNVKEVDWGNLRVGVSSIYIEPLGQFATEGDQKKALVESEPFTNTQAFVDRSLFDGECKIPEKGLIIANYTDYSTRVTDEYLLYRSPILALDLVEYSIPSLVNQVTSYSSGKTGTEAKHKHMRILSTGVIFRFTQTVLQVKNVIITFFESIDFTATSNSETGEINDQSQCPGNSLTVTTDSYIQLSGVSNKTPGSSSPKLHPPLVEDYDQLMQGVPLWEFKVNVKDICIEAFANMDWDSTNTITASNISTTVLWSSLPYFKMRLDHIEGSFSIPLNPDKLVHTTCQLPQKPSELLIACYRNFDFRLSDFSFDMIMPFNQHIAKLAVIPKIKLTFGILLQPEHWKEDQEAVCKVDMHCDQMKVEFSNRQLIASLRLLQAIMKCQPHLLSYLSELMTQPLELPDAMKIHTVLTKIVVVHRQYHTFGTSNIVFGTLHSDVVYGRSAFHVQKYNIINTKYHNNQSKWLECQIQVPSVRFTPKSVQKKHVMEMALGLWIEKCNIILDKHLAEFFSFNELHEKYLWRKDSSRVQLDAQNFLSIPPPYAGESTHSSTLIQPQVFGRGIANKPARVGLLEEAPRYSTDRDEKNTSEPHSVRSSPVSFSSDVVGYSKWKDKKKYFDSVVILIEMAENHLNVASTATRNEKGEFEGEFVHICLPKIVWKSTFADYINRSNLSIRVNPPLHSKTAFNWTIQLQGFCVKICEHERWHTVVSPWHTTFTVAMTYRQRNIDQESASFYHTKHHLIKGKKQASENAPSSSVPVAESYPELNRSGVTAGKIVELLDVHTLNLHIDSSTLHILVEHLKTLRDQLTYLINLQKLMRMPDSFIKRKTSNHNLCDPVKILTATEEDAHLKEFMELDINADISLQRVLSDRSKAGFLAIFCQWTIPKVAVEMKGTSSRKTKIVLELEDLLSTIDQSDDFTKYTYKIGNCSLKYHELESTGSWSLKKYLSVRKVVENNDHPFFNIIVTRASLKDFYKRIGIKRCPPTTQRFITEIIIDVQAIEFIIDLDRVIEFVEPLCVFFAPKVVWADDEQIPTKNQTIQSGSMLPLIHFQSKGLTFLFPLENVIKSCTVLMFKIDGINATSNLKNPLQRIPLRPEVFSKATSMGMLTVPGSTIEDRQYETTFFHMSGASANWHELLAHMREKAQTVYSNPAVEWNNPERKADPEYKEIFKQFTFVCTYAPNIIYRRILICGAATELNCSSDFVATIDTAQMNMISCLLQRAQQINEIIKSSCDYPLPVPPVYSKSQSSSTFFASPQSSLTRLRPIVKSPNNILLPATQSIETRNLNRTLPASQFQSLDENSEAPIKTDSGIQSDLTLPLKCTTTLDKDIFLSLSGPILEFGTITTTVRNVPSTLSLLAGVFIIRIFDSAKYKANIRLDNILHDQALLSFTISQPSFMLTQNIFDSIMQFSIFNIGLHLPSVLEAAQSLETFPVPILDTLPGELSSAGIPPSFFSCKLHRTKLQMREIDMDFEKPLVLTLNEAHTAKLLQNLIIILDCLRKDNCVASEPVRVMHGTKIKLLKDKTLGADRLHLKISAIMINFSDKADYDCKLVFNNLKLHLKYLTKPEKCSTKLLLGSIYLRTMRKIFMHPVSLKASLDLISEPWERSPLVSAAVKFNVIQMDIGIYTVLQLRSAVHAIQRIVDRTFSVWILFQRRRLLDEPFDVSHGNLEPLKCPSLDSFISKRKSRKREEYYQDDLRAGAFQFVELTTDSLLPLPYQIQIIKKDFGIICWRYPQPRKMVKILVNPIPMAVDTPIHIKCRIEYFSEVHERFLSYCDFWLSETIANDLPMPEQTLCAAIWRIVILQSMVTVNGNCFDSNDADDEIKSIESNSLGEVFQHTDKRREFILNPKVLVGCMRIDTIFQSQDIPKLQLMVSCNQVYIKFLNQPDENGDLPPPLKKYRLTKTTVKSQAFVFVMLSNLTFHYVFYTRGHYNLDLELNGNIKCLDYGYLNLIPLLEDATFKCYLHADIMKNIFIGNILCDRLRFNVGPSTLHALLTSKTHWEELLDTDNKRIRHALIPRCVVANRTMQAIVFGQTGTKERVQLNVKECYLYSFDSDFYKQELTFYITDEGTTLVETSQSVHIPFKMDEDNVIYNLRMGNKCLVLKLRKLSGLQVLLMIKGQVELISMVPYRLRVEFRRDDNSKSHAENKSIREYEIDKYDRKSFYMSVNQKSEISIRLKIIKEGVNAYTGEIPLRINKKLPWLVKVPLAVPDFISFWVRILREDVNDLTTETFQPQKILITIWPVFELTSMLTCPVVLRELGTSKEHILEGEGDKHILQVPATHLTNHGLNFLYRFPLGVKSSTTYNLTLKSLDWQKFFFYSDHKWNVESALQILSKPIVRHWPLNDEDELRVRRISKAKSTVDVIYHVSRNREFSCTLSLELSPWGIWINSTGINVRISNLKITQSVIIESNGLEMLFDLSEGFYVEIPDGPIWKQSLPIYFTENSECEYNECYVVKECSPCDVVILRRENVHKFVLFMSIENGRRIFKLHSKFAIVNFSKHCVCVIPFAVGQKESIDLQMIKQLDNGTQHFEMKATPGWENSVGISLSVFYDIHTNACPRSEETDFVYFVSIRLCPTSELSMPIPLHAAIKRHCFSLHNGNESIPLVVTLIVKNNIYYLCLMEDTCPALLIRNEVECSFLVAQTTSTESSTVIIPSPEQEVSNFEWFHVIRKHTHSYYTPPAWYQNFPTVNSVYCNITLALQGGIELKNPIKWSKPINLDRTYKKYVNIPGHGDIQIIVCDKHRVVRLNILYVSQEMEFSVKELRTRLSVTSVISGEQLISSKPMNVPKPNITSSTNLPATVCRHFVGNECDGIYKKFRIYIKEIVLSLHVDGIESQYMKRDLISFFMDDLIFAYDDMEGDKQANILVPNLQIDNQLFTTGNYDFPVLLCSQEFYEKNSQKPLIYYLDRTYACLEEKGAMMEIKMNFYEDEYKIRNLKFRLSPIRIYIEDAYVTNLLDALVECDLSNGIYKAKRMYERRRLYKEQVIVPNDVAAQAICSAEPLHLRSFRIEPMNILLSVHTSVRLYIALDHSPLSFSACHREYLLTSPLKLGQSMGMHYLSGAIFGAGWVVGSLEILGSPSGLARSVSTGVKDFIYLPARGLFRGPWGFIVGVTQGSASLLRNVTAGTVNSVTKLAASVARNLDRLSLDSEHLERTEFLRRRRPQGFTEGLYQGMTGLGISILGAVGGLAHHTLEARTPTEMLTGVGKGLVGALTKPISGAAELLALAGQGMLQTIQFNALPYQRSPTICRNMATEPSPYRLWRMLPIDLLSDQILFYHVVHVMVEEQLKTGYVFLTSTIFAIVEGNWDKLQVVYPVDKVEVIADADDRTKYYVHLKTEKEDIEETMNFTNERIMNFLQASSMDFTSDSLYDLLQTRSSSYTTIYHSSLSYHFYINEHFGEHILQYLKILNVRHLNN</sequence>
<protein>
    <submittedName>
        <fullName evidence="5">Vacuolar protein sorting-associated protein 13B</fullName>
    </submittedName>
</protein>
<organism evidence="4 5">
    <name type="scientific">Glossina fuscipes</name>
    <dbReference type="NCBI Taxonomy" id="7396"/>
    <lineage>
        <taxon>Eukaryota</taxon>
        <taxon>Metazoa</taxon>
        <taxon>Ecdysozoa</taxon>
        <taxon>Arthropoda</taxon>
        <taxon>Hexapoda</taxon>
        <taxon>Insecta</taxon>
        <taxon>Pterygota</taxon>
        <taxon>Neoptera</taxon>
        <taxon>Endopterygota</taxon>
        <taxon>Diptera</taxon>
        <taxon>Brachycera</taxon>
        <taxon>Muscomorpha</taxon>
        <taxon>Hippoboscoidea</taxon>
        <taxon>Glossinidae</taxon>
        <taxon>Glossina</taxon>
    </lineage>
</organism>
<dbReference type="RefSeq" id="XP_037884786.1">
    <property type="nucleotide sequence ID" value="XM_038028858.1"/>
</dbReference>
<evidence type="ECO:0000256" key="2">
    <source>
        <dbReference type="SAM" id="MobiDB-lite"/>
    </source>
</evidence>
<evidence type="ECO:0000313" key="5">
    <source>
        <dbReference type="RefSeq" id="XP_037884786.1"/>
    </source>
</evidence>
<dbReference type="InterPro" id="IPR039782">
    <property type="entry name" value="VPS13B"/>
</dbReference>
<evidence type="ECO:0000313" key="4">
    <source>
        <dbReference type="Proteomes" id="UP000092443"/>
    </source>
</evidence>
<feature type="compositionally biased region" description="Basic and acidic residues" evidence="2">
    <location>
        <begin position="952"/>
        <end position="970"/>
    </location>
</feature>
<feature type="region of interest" description="Disordered" evidence="2">
    <location>
        <begin position="951"/>
        <end position="975"/>
    </location>
</feature>
<dbReference type="Pfam" id="PF12624">
    <property type="entry name" value="VPS13_N"/>
    <property type="match status" value="1"/>
</dbReference>
<name>A0A8U0WIU2_9MUSC</name>
<dbReference type="PANTHER" id="PTHR12517:SF0">
    <property type="entry name" value="INTERMEMBRANE LIPID TRANSFER PROTEIN VPS13B"/>
    <property type="match status" value="1"/>
</dbReference>
<dbReference type="InterPro" id="IPR026854">
    <property type="entry name" value="VPS13_N"/>
</dbReference>
<dbReference type="PANTHER" id="PTHR12517">
    <property type="entry name" value="VACUOLAR PROTEIN SORTING-ASSOCIATED PROTEIN 13B"/>
    <property type="match status" value="1"/>
</dbReference>
<keyword evidence="1" id="KW-0813">Transport</keyword>
<evidence type="ECO:0000259" key="3">
    <source>
        <dbReference type="Pfam" id="PF12624"/>
    </source>
</evidence>